<evidence type="ECO:0000313" key="6">
    <source>
        <dbReference type="EMBL" id="SVA65367.1"/>
    </source>
</evidence>
<dbReference type="FunFam" id="1.10.340.30:FF:000009">
    <property type="entry name" value="DNA-3-methyladenine glycosylase I"/>
    <property type="match status" value="1"/>
</dbReference>
<evidence type="ECO:0000256" key="1">
    <source>
        <dbReference type="ARBA" id="ARBA00022723"/>
    </source>
</evidence>
<evidence type="ECO:0000256" key="5">
    <source>
        <dbReference type="ARBA" id="ARBA00023204"/>
    </source>
</evidence>
<keyword evidence="4" id="KW-0862">Zinc</keyword>
<keyword evidence="1" id="KW-0479">Metal-binding</keyword>
<reference evidence="6" key="1">
    <citation type="submission" date="2018-05" db="EMBL/GenBank/DDBJ databases">
        <authorList>
            <person name="Lanie J.A."/>
            <person name="Ng W.-L."/>
            <person name="Kazmierczak K.M."/>
            <person name="Andrzejewski T.M."/>
            <person name="Davidsen T.M."/>
            <person name="Wayne K.J."/>
            <person name="Tettelin H."/>
            <person name="Glass J.I."/>
            <person name="Rusch D."/>
            <person name="Podicherti R."/>
            <person name="Tsui H.-C.T."/>
            <person name="Winkler M.E."/>
        </authorList>
    </citation>
    <scope>NUCLEOTIDE SEQUENCE</scope>
</reference>
<dbReference type="GO" id="GO:0008725">
    <property type="term" value="F:DNA-3-methyladenine glycosylase activity"/>
    <property type="evidence" value="ECO:0007669"/>
    <property type="project" value="InterPro"/>
</dbReference>
<evidence type="ECO:0000256" key="2">
    <source>
        <dbReference type="ARBA" id="ARBA00022763"/>
    </source>
</evidence>
<keyword evidence="5" id="KW-0234">DNA repair</keyword>
<evidence type="ECO:0008006" key="7">
    <source>
        <dbReference type="Google" id="ProtNLM"/>
    </source>
</evidence>
<dbReference type="EMBL" id="UINC01015542">
    <property type="protein sequence ID" value="SVA65367.1"/>
    <property type="molecule type" value="Genomic_DNA"/>
</dbReference>
<name>A0A381XME5_9ZZZZ</name>
<dbReference type="Gene3D" id="1.10.340.30">
    <property type="entry name" value="Hypothetical protein, domain 2"/>
    <property type="match status" value="1"/>
</dbReference>
<dbReference type="InterPro" id="IPR052891">
    <property type="entry name" value="DNA-3mA_glycosylase"/>
</dbReference>
<sequence length="184" mass="20484">MERCDWAVNGLMIPYHDEEWGVPLHDDRMLFEFLTLEGAQAGLSWNTILNKREGYRSAFDDFDPVTIAGYEGSKVQSLLADAGIVRNRLKIASAIGNAKAFLRVVEESGSFDNYIWGFVGGSTIDNERKSMSEVPATTIESDAMSKDLKARGFKFVGSTICYAYMQATGLVNDHVVNCFRYGQV</sequence>
<dbReference type="GO" id="GO:0046872">
    <property type="term" value="F:metal ion binding"/>
    <property type="evidence" value="ECO:0007669"/>
    <property type="project" value="UniProtKB-KW"/>
</dbReference>
<dbReference type="PANTHER" id="PTHR30037">
    <property type="entry name" value="DNA-3-METHYLADENINE GLYCOSYLASE 1"/>
    <property type="match status" value="1"/>
</dbReference>
<dbReference type="PANTHER" id="PTHR30037:SF4">
    <property type="entry name" value="DNA-3-METHYLADENINE GLYCOSYLASE I"/>
    <property type="match status" value="1"/>
</dbReference>
<keyword evidence="2" id="KW-0227">DNA damage</keyword>
<dbReference type="InterPro" id="IPR005019">
    <property type="entry name" value="Adenine_glyco"/>
</dbReference>
<dbReference type="Pfam" id="PF03352">
    <property type="entry name" value="Adenine_glyco"/>
    <property type="match status" value="1"/>
</dbReference>
<dbReference type="InterPro" id="IPR011257">
    <property type="entry name" value="DNA_glycosylase"/>
</dbReference>
<evidence type="ECO:0000256" key="4">
    <source>
        <dbReference type="ARBA" id="ARBA00022833"/>
    </source>
</evidence>
<dbReference type="SUPFAM" id="SSF48150">
    <property type="entry name" value="DNA-glycosylase"/>
    <property type="match status" value="1"/>
</dbReference>
<proteinExistence type="predicted"/>
<keyword evidence="3" id="KW-0378">Hydrolase</keyword>
<evidence type="ECO:0000256" key="3">
    <source>
        <dbReference type="ARBA" id="ARBA00022801"/>
    </source>
</evidence>
<organism evidence="6">
    <name type="scientific">marine metagenome</name>
    <dbReference type="NCBI Taxonomy" id="408172"/>
    <lineage>
        <taxon>unclassified sequences</taxon>
        <taxon>metagenomes</taxon>
        <taxon>ecological metagenomes</taxon>
    </lineage>
</organism>
<gene>
    <name evidence="6" type="ORF">METZ01_LOCUS118221</name>
</gene>
<dbReference type="AlphaFoldDB" id="A0A381XME5"/>
<dbReference type="GO" id="GO:0006284">
    <property type="term" value="P:base-excision repair"/>
    <property type="evidence" value="ECO:0007669"/>
    <property type="project" value="InterPro"/>
</dbReference>
<accession>A0A381XME5</accession>
<protein>
    <recommendedName>
        <fullName evidence="7">DNA-3-methyladenine glycosylase I</fullName>
    </recommendedName>
</protein>